<accession>A0A1A6APW6</accession>
<dbReference type="PANTHER" id="PTHR48094:SF19">
    <property type="entry name" value="DJ-1_PFPI DOMAIN-CONTAINING PROTEIN"/>
    <property type="match status" value="1"/>
</dbReference>
<keyword evidence="3" id="KW-1185">Reference proteome</keyword>
<dbReference type="CDD" id="cd03140">
    <property type="entry name" value="GATase1_PfpI_3"/>
    <property type="match status" value="1"/>
</dbReference>
<dbReference type="GO" id="GO:0016798">
    <property type="term" value="F:hydrolase activity, acting on glycosyl bonds"/>
    <property type="evidence" value="ECO:0007669"/>
    <property type="project" value="UniProtKB-KW"/>
</dbReference>
<dbReference type="GO" id="GO:0006508">
    <property type="term" value="P:proteolysis"/>
    <property type="evidence" value="ECO:0007669"/>
    <property type="project" value="UniProtKB-KW"/>
</dbReference>
<dbReference type="InterPro" id="IPR050325">
    <property type="entry name" value="Prot/Nucl_acid_deglycase"/>
</dbReference>
<reference evidence="2 3" key="1">
    <citation type="journal article" date="2012" name="Front. Microbiol.">
        <title>Draft Genome Sequence of the Virulent Strain 01-B526 of the Fish Pathogen Aeromonas salmonicida.</title>
        <authorList>
            <person name="Charette S.J."/>
            <person name="Brochu F."/>
            <person name="Boyle B."/>
            <person name="Filion G."/>
            <person name="Tanaka K.H."/>
            <person name="Derome N."/>
        </authorList>
    </citation>
    <scope>NUCLEOTIDE SEQUENCE [LARGE SCALE GENOMIC DNA]</scope>
    <source>
        <strain evidence="2 3">P11</strain>
    </source>
</reference>
<dbReference type="Gene3D" id="3.40.50.880">
    <property type="match status" value="1"/>
</dbReference>
<dbReference type="GO" id="GO:0008233">
    <property type="term" value="F:peptidase activity"/>
    <property type="evidence" value="ECO:0007669"/>
    <property type="project" value="UniProtKB-KW"/>
</dbReference>
<dbReference type="Pfam" id="PF01965">
    <property type="entry name" value="DJ-1_PfpI"/>
    <property type="match status" value="1"/>
</dbReference>
<proteinExistence type="predicted"/>
<dbReference type="EC" id="3.2.-.-" evidence="2"/>
<dbReference type="InterPro" id="IPR002818">
    <property type="entry name" value="DJ-1/PfpI"/>
</dbReference>
<comment type="caution">
    <text evidence="2">The sequence shown here is derived from an EMBL/GenBank/DDBJ whole genome shotgun (WGS) entry which is preliminary data.</text>
</comment>
<dbReference type="GO" id="GO:0005737">
    <property type="term" value="C:cytoplasm"/>
    <property type="evidence" value="ECO:0007669"/>
    <property type="project" value="TreeGrafter"/>
</dbReference>
<dbReference type="PANTHER" id="PTHR48094">
    <property type="entry name" value="PROTEIN/NUCLEIC ACID DEGLYCASE DJ-1-RELATED"/>
    <property type="match status" value="1"/>
</dbReference>
<feature type="domain" description="DJ-1/PfpI" evidence="1">
    <location>
        <begin position="3"/>
        <end position="167"/>
    </location>
</feature>
<dbReference type="EMBL" id="LROS01000030">
    <property type="protein sequence ID" value="OBR92073.1"/>
    <property type="molecule type" value="Genomic_DNA"/>
</dbReference>
<dbReference type="AlphaFoldDB" id="A0A1A6APW6"/>
<gene>
    <name evidence="2" type="primary">ydeA</name>
    <name evidence="2" type="ORF">CLRAG_26400</name>
</gene>
<evidence type="ECO:0000313" key="2">
    <source>
        <dbReference type="EMBL" id="OBR92073.1"/>
    </source>
</evidence>
<organism evidence="2 3">
    <name type="scientific">Clostridium ragsdalei P11</name>
    <dbReference type="NCBI Taxonomy" id="1353534"/>
    <lineage>
        <taxon>Bacteria</taxon>
        <taxon>Bacillati</taxon>
        <taxon>Bacillota</taxon>
        <taxon>Clostridia</taxon>
        <taxon>Eubacteriales</taxon>
        <taxon>Clostridiaceae</taxon>
        <taxon>Clostridium</taxon>
    </lineage>
</organism>
<keyword evidence="2" id="KW-0645">Protease</keyword>
<sequence>MKKEILAFIFDGYADWENAYICSELNAPETGYVVKTLSFDKEPKISMGGFHTIPDYSINDYPKKFTMLLLIGGNAWMEKKNNNVKPIVDYALDHNIPVAAICGATFFMGENGYLDNRKHTSNTLEFLKSQSPHYKGDSNYVEKQAVSDSNVITANGTAALEFAKEIMLYLKVKLEDEINKWYEFHKHGMYQK</sequence>
<evidence type="ECO:0000313" key="3">
    <source>
        <dbReference type="Proteomes" id="UP000093954"/>
    </source>
</evidence>
<dbReference type="PATRIC" id="fig|1353534.3.peg.2682"/>
<dbReference type="InterPro" id="IPR029062">
    <property type="entry name" value="Class_I_gatase-like"/>
</dbReference>
<dbReference type="RefSeq" id="WP_065078832.1">
    <property type="nucleotide sequence ID" value="NZ_LROS01000030.1"/>
</dbReference>
<name>A0A1A6APW6_9CLOT</name>
<dbReference type="Proteomes" id="UP000093954">
    <property type="component" value="Unassembled WGS sequence"/>
</dbReference>
<dbReference type="SUPFAM" id="SSF52317">
    <property type="entry name" value="Class I glutamine amidotransferase-like"/>
    <property type="match status" value="1"/>
</dbReference>
<keyword evidence="2" id="KW-0378">Hydrolase</keyword>
<evidence type="ECO:0000259" key="1">
    <source>
        <dbReference type="Pfam" id="PF01965"/>
    </source>
</evidence>
<keyword evidence="2" id="KW-0326">Glycosidase</keyword>
<protein>
    <submittedName>
        <fullName evidence="2">Putative protease YdeA</fullName>
        <ecNumber evidence="2">3.2.-.-</ecNumber>
    </submittedName>
</protein>